<protein>
    <submittedName>
        <fullName evidence="1">Uu.00g052770.m01.CDS01</fullName>
    </submittedName>
</protein>
<reference evidence="1" key="1">
    <citation type="submission" date="2023-10" db="EMBL/GenBank/DDBJ databases">
        <authorList>
            <person name="Hackl T."/>
        </authorList>
    </citation>
    <scope>NUCLEOTIDE SEQUENCE</scope>
</reference>
<dbReference type="Proteomes" id="UP001295740">
    <property type="component" value="Unassembled WGS sequence"/>
</dbReference>
<keyword evidence="2" id="KW-1185">Reference proteome</keyword>
<sequence>MSKIDDSTLCELLDLKSAAILFILDRRLVKANQSGIQRIANKIFLNAKTSALENGVVNEEFQCAWEK</sequence>
<accession>A0AAI8VW92</accession>
<name>A0AAI8VW92_9PEZI</name>
<dbReference type="AlphaFoldDB" id="A0AAI8VW92"/>
<organism evidence="1 2">
    <name type="scientific">Anthostomella pinea</name>
    <dbReference type="NCBI Taxonomy" id="933095"/>
    <lineage>
        <taxon>Eukaryota</taxon>
        <taxon>Fungi</taxon>
        <taxon>Dikarya</taxon>
        <taxon>Ascomycota</taxon>
        <taxon>Pezizomycotina</taxon>
        <taxon>Sordariomycetes</taxon>
        <taxon>Xylariomycetidae</taxon>
        <taxon>Xylariales</taxon>
        <taxon>Xylariaceae</taxon>
        <taxon>Anthostomella</taxon>
    </lineage>
</organism>
<gene>
    <name evidence="1" type="ORF">KHLLAP_LOCUS12730</name>
</gene>
<dbReference type="EMBL" id="CAUWAG010000019">
    <property type="protein sequence ID" value="CAJ2512262.1"/>
    <property type="molecule type" value="Genomic_DNA"/>
</dbReference>
<evidence type="ECO:0000313" key="2">
    <source>
        <dbReference type="Proteomes" id="UP001295740"/>
    </source>
</evidence>
<evidence type="ECO:0000313" key="1">
    <source>
        <dbReference type="EMBL" id="CAJ2512262.1"/>
    </source>
</evidence>
<comment type="caution">
    <text evidence="1">The sequence shown here is derived from an EMBL/GenBank/DDBJ whole genome shotgun (WGS) entry which is preliminary data.</text>
</comment>
<proteinExistence type="predicted"/>